<dbReference type="PANTHER" id="PTHR24185:SF1">
    <property type="entry name" value="CALCIUM-INDEPENDENT PHOSPHOLIPASE A2-GAMMA"/>
    <property type="match status" value="1"/>
</dbReference>
<dbReference type="GO" id="GO:0046486">
    <property type="term" value="P:glycerolipid metabolic process"/>
    <property type="evidence" value="ECO:0007669"/>
    <property type="project" value="UniProtKB-ARBA"/>
</dbReference>
<dbReference type="InterPro" id="IPR002641">
    <property type="entry name" value="PNPLA_dom"/>
</dbReference>
<comment type="caution">
    <text evidence="4">Lacks conserved residue(s) required for the propagation of feature annotation.</text>
</comment>
<dbReference type="EMBL" id="WHUW01000081">
    <property type="protein sequence ID" value="KAF8427183.1"/>
    <property type="molecule type" value="Genomic_DNA"/>
</dbReference>
<evidence type="ECO:0000313" key="7">
    <source>
        <dbReference type="Proteomes" id="UP001194468"/>
    </source>
</evidence>
<reference evidence="6" key="1">
    <citation type="submission" date="2019-10" db="EMBL/GenBank/DDBJ databases">
        <authorList>
            <consortium name="DOE Joint Genome Institute"/>
            <person name="Kuo A."/>
            <person name="Miyauchi S."/>
            <person name="Kiss E."/>
            <person name="Drula E."/>
            <person name="Kohler A."/>
            <person name="Sanchez-Garcia M."/>
            <person name="Andreopoulos B."/>
            <person name="Barry K.W."/>
            <person name="Bonito G."/>
            <person name="Buee M."/>
            <person name="Carver A."/>
            <person name="Chen C."/>
            <person name="Cichocki N."/>
            <person name="Clum A."/>
            <person name="Culley D."/>
            <person name="Crous P.W."/>
            <person name="Fauchery L."/>
            <person name="Girlanda M."/>
            <person name="Hayes R."/>
            <person name="Keri Z."/>
            <person name="LaButti K."/>
            <person name="Lipzen A."/>
            <person name="Lombard V."/>
            <person name="Magnuson J."/>
            <person name="Maillard F."/>
            <person name="Morin E."/>
            <person name="Murat C."/>
            <person name="Nolan M."/>
            <person name="Ohm R."/>
            <person name="Pangilinan J."/>
            <person name="Pereira M."/>
            <person name="Perotto S."/>
            <person name="Peter M."/>
            <person name="Riley R."/>
            <person name="Sitrit Y."/>
            <person name="Stielow B."/>
            <person name="Szollosi G."/>
            <person name="Zifcakova L."/>
            <person name="Stursova M."/>
            <person name="Spatafora J.W."/>
            <person name="Tedersoo L."/>
            <person name="Vaario L.-M."/>
            <person name="Yamada A."/>
            <person name="Yan M."/>
            <person name="Wang P."/>
            <person name="Xu J."/>
            <person name="Bruns T."/>
            <person name="Baldrian P."/>
            <person name="Vilgalys R."/>
            <person name="Henrissat B."/>
            <person name="Grigoriev I.V."/>
            <person name="Hibbett D."/>
            <person name="Nagy L.G."/>
            <person name="Martin F.M."/>
        </authorList>
    </citation>
    <scope>NUCLEOTIDE SEQUENCE</scope>
    <source>
        <strain evidence="6">BED1</strain>
    </source>
</reference>
<evidence type="ECO:0000256" key="1">
    <source>
        <dbReference type="ARBA" id="ARBA00022801"/>
    </source>
</evidence>
<evidence type="ECO:0000256" key="4">
    <source>
        <dbReference type="PROSITE-ProRule" id="PRU01161"/>
    </source>
</evidence>
<keyword evidence="3" id="KW-0443">Lipid metabolism</keyword>
<dbReference type="Gene3D" id="3.40.1090.10">
    <property type="entry name" value="Cytosolic phospholipase A2 catalytic domain"/>
    <property type="match status" value="1"/>
</dbReference>
<dbReference type="GO" id="GO:0047499">
    <property type="term" value="F:calcium-independent phospholipase A2 activity"/>
    <property type="evidence" value="ECO:0007669"/>
    <property type="project" value="TreeGrafter"/>
</dbReference>
<reference evidence="6" key="2">
    <citation type="journal article" date="2020" name="Nat. Commun.">
        <title>Large-scale genome sequencing of mycorrhizal fungi provides insights into the early evolution of symbiotic traits.</title>
        <authorList>
            <person name="Miyauchi S."/>
            <person name="Kiss E."/>
            <person name="Kuo A."/>
            <person name="Drula E."/>
            <person name="Kohler A."/>
            <person name="Sanchez-Garcia M."/>
            <person name="Morin E."/>
            <person name="Andreopoulos B."/>
            <person name="Barry K.W."/>
            <person name="Bonito G."/>
            <person name="Buee M."/>
            <person name="Carver A."/>
            <person name="Chen C."/>
            <person name="Cichocki N."/>
            <person name="Clum A."/>
            <person name="Culley D."/>
            <person name="Crous P.W."/>
            <person name="Fauchery L."/>
            <person name="Girlanda M."/>
            <person name="Hayes R.D."/>
            <person name="Keri Z."/>
            <person name="LaButti K."/>
            <person name="Lipzen A."/>
            <person name="Lombard V."/>
            <person name="Magnuson J."/>
            <person name="Maillard F."/>
            <person name="Murat C."/>
            <person name="Nolan M."/>
            <person name="Ohm R.A."/>
            <person name="Pangilinan J."/>
            <person name="Pereira M.F."/>
            <person name="Perotto S."/>
            <person name="Peter M."/>
            <person name="Pfister S."/>
            <person name="Riley R."/>
            <person name="Sitrit Y."/>
            <person name="Stielow J.B."/>
            <person name="Szollosi G."/>
            <person name="Zifcakova L."/>
            <person name="Stursova M."/>
            <person name="Spatafora J.W."/>
            <person name="Tedersoo L."/>
            <person name="Vaario L.M."/>
            <person name="Yamada A."/>
            <person name="Yan M."/>
            <person name="Wang P."/>
            <person name="Xu J."/>
            <person name="Bruns T."/>
            <person name="Baldrian P."/>
            <person name="Vilgalys R."/>
            <person name="Dunand C."/>
            <person name="Henrissat B."/>
            <person name="Grigoriev I.V."/>
            <person name="Hibbett D."/>
            <person name="Nagy L.G."/>
            <person name="Martin F.M."/>
        </authorList>
    </citation>
    <scope>NUCLEOTIDE SEQUENCE</scope>
    <source>
        <strain evidence="6">BED1</strain>
    </source>
</reference>
<feature type="short sequence motif" description="GXSXG" evidence="4">
    <location>
        <begin position="10"/>
        <end position="14"/>
    </location>
</feature>
<dbReference type="GO" id="GO:0016042">
    <property type="term" value="P:lipid catabolic process"/>
    <property type="evidence" value="ECO:0007669"/>
    <property type="project" value="UniProtKB-KW"/>
</dbReference>
<evidence type="ECO:0000313" key="6">
    <source>
        <dbReference type="EMBL" id="KAF8427183.1"/>
    </source>
</evidence>
<protein>
    <recommendedName>
        <fullName evidence="5">PNPLA domain-containing protein</fullName>
    </recommendedName>
</protein>
<dbReference type="PROSITE" id="PS51635">
    <property type="entry name" value="PNPLA"/>
    <property type="match status" value="1"/>
</dbReference>
<comment type="caution">
    <text evidence="6">The sequence shown here is derived from an EMBL/GenBank/DDBJ whole genome shotgun (WGS) entry which is preliminary data.</text>
</comment>
<sequence>MVKVFDLVCGTSTGGIIAILLGRLGLDCSTAISVYKELGPRVFGMDEGKMWSQIAAGEGFSDGPNTPMKILKSERHVKHRTTDVGTGSASAVPYRGTTCVLPDNIPWTIREAVRATSATPMYFTPLEIGLQAVSRCGCIRIQQSYIGSISRSGTPLAPLGTGLTSPPSQHLNNFGCQLIAVANDTENTPLGSCQAFAEV</sequence>
<evidence type="ECO:0000259" key="5">
    <source>
        <dbReference type="PROSITE" id="PS51635"/>
    </source>
</evidence>
<evidence type="ECO:0000256" key="2">
    <source>
        <dbReference type="ARBA" id="ARBA00022963"/>
    </source>
</evidence>
<proteinExistence type="predicted"/>
<gene>
    <name evidence="6" type="ORF">L210DRAFT_3565468</name>
</gene>
<dbReference type="SUPFAM" id="SSF52151">
    <property type="entry name" value="FabD/lysophospholipase-like"/>
    <property type="match status" value="1"/>
</dbReference>
<keyword evidence="1" id="KW-0378">Hydrolase</keyword>
<feature type="domain" description="PNPLA" evidence="5">
    <location>
        <begin position="1"/>
        <end position="160"/>
    </location>
</feature>
<dbReference type="Pfam" id="PF01734">
    <property type="entry name" value="Patatin"/>
    <property type="match status" value="1"/>
</dbReference>
<organism evidence="6 7">
    <name type="scientific">Boletus edulis BED1</name>
    <dbReference type="NCBI Taxonomy" id="1328754"/>
    <lineage>
        <taxon>Eukaryota</taxon>
        <taxon>Fungi</taxon>
        <taxon>Dikarya</taxon>
        <taxon>Basidiomycota</taxon>
        <taxon>Agaricomycotina</taxon>
        <taxon>Agaricomycetes</taxon>
        <taxon>Agaricomycetidae</taxon>
        <taxon>Boletales</taxon>
        <taxon>Boletineae</taxon>
        <taxon>Boletaceae</taxon>
        <taxon>Boletoideae</taxon>
        <taxon>Boletus</taxon>
    </lineage>
</organism>
<accession>A0AAD4BGF3</accession>
<evidence type="ECO:0000256" key="3">
    <source>
        <dbReference type="ARBA" id="ARBA00023098"/>
    </source>
</evidence>
<dbReference type="PANTHER" id="PTHR24185">
    <property type="entry name" value="CALCIUM-INDEPENDENT PHOSPHOLIPASE A2-GAMMA"/>
    <property type="match status" value="1"/>
</dbReference>
<keyword evidence="2" id="KW-0442">Lipid degradation</keyword>
<feature type="non-terminal residue" evidence="6">
    <location>
        <position position="199"/>
    </location>
</feature>
<dbReference type="Proteomes" id="UP001194468">
    <property type="component" value="Unassembled WGS sequence"/>
</dbReference>
<dbReference type="AlphaFoldDB" id="A0AAD4BGF3"/>
<dbReference type="GO" id="GO:0016020">
    <property type="term" value="C:membrane"/>
    <property type="evidence" value="ECO:0007669"/>
    <property type="project" value="TreeGrafter"/>
</dbReference>
<keyword evidence="7" id="KW-1185">Reference proteome</keyword>
<dbReference type="GO" id="GO:0019369">
    <property type="term" value="P:arachidonate metabolic process"/>
    <property type="evidence" value="ECO:0007669"/>
    <property type="project" value="TreeGrafter"/>
</dbReference>
<dbReference type="InterPro" id="IPR016035">
    <property type="entry name" value="Acyl_Trfase/lysoPLipase"/>
</dbReference>
<name>A0AAD4BGF3_BOLED</name>